<dbReference type="GO" id="GO:0046052">
    <property type="term" value="P:UTP catabolic process"/>
    <property type="evidence" value="ECO:0007669"/>
    <property type="project" value="TreeGrafter"/>
</dbReference>
<feature type="domain" description="NTP pyrophosphohydrolase MazG-like" evidence="2">
    <location>
        <begin position="61"/>
        <end position="134"/>
    </location>
</feature>
<dbReference type="GO" id="GO:0006203">
    <property type="term" value="P:dGTP catabolic process"/>
    <property type="evidence" value="ECO:0007669"/>
    <property type="project" value="TreeGrafter"/>
</dbReference>
<dbReference type="NCBIfam" id="TIGR00444">
    <property type="entry name" value="mazG"/>
    <property type="match status" value="1"/>
</dbReference>
<accession>A0A382W867</accession>
<dbReference type="Pfam" id="PF03819">
    <property type="entry name" value="MazG"/>
    <property type="match status" value="2"/>
</dbReference>
<dbReference type="GO" id="GO:0046081">
    <property type="term" value="P:dUTP catabolic process"/>
    <property type="evidence" value="ECO:0007669"/>
    <property type="project" value="TreeGrafter"/>
</dbReference>
<proteinExistence type="predicted"/>
<protein>
    <recommendedName>
        <fullName evidence="2">NTP pyrophosphohydrolase MazG-like domain-containing protein</fullName>
    </recommendedName>
</protein>
<feature type="domain" description="NTP pyrophosphohydrolase MazG-like" evidence="2">
    <location>
        <begin position="191"/>
        <end position="231"/>
    </location>
</feature>
<feature type="non-terminal residue" evidence="3">
    <location>
        <position position="238"/>
    </location>
</feature>
<dbReference type="GO" id="GO:0046047">
    <property type="term" value="P:TTP catabolic process"/>
    <property type="evidence" value="ECO:0007669"/>
    <property type="project" value="TreeGrafter"/>
</dbReference>
<evidence type="ECO:0000256" key="1">
    <source>
        <dbReference type="SAM" id="MobiDB-lite"/>
    </source>
</evidence>
<dbReference type="AlphaFoldDB" id="A0A382W867"/>
<gene>
    <name evidence="3" type="ORF">METZ01_LOCUS407877</name>
</gene>
<dbReference type="EMBL" id="UINC01157822">
    <property type="protein sequence ID" value="SVD55023.1"/>
    <property type="molecule type" value="Genomic_DNA"/>
</dbReference>
<dbReference type="CDD" id="cd11529">
    <property type="entry name" value="NTP-PPase_MazG_Cterm"/>
    <property type="match status" value="1"/>
</dbReference>
<dbReference type="GO" id="GO:0046061">
    <property type="term" value="P:dATP catabolic process"/>
    <property type="evidence" value="ECO:0007669"/>
    <property type="project" value="TreeGrafter"/>
</dbReference>
<dbReference type="InterPro" id="IPR011551">
    <property type="entry name" value="NTP_PyrPHydrolase_MazG"/>
</dbReference>
<reference evidence="3" key="1">
    <citation type="submission" date="2018-05" db="EMBL/GenBank/DDBJ databases">
        <authorList>
            <person name="Lanie J.A."/>
            <person name="Ng W.-L."/>
            <person name="Kazmierczak K.M."/>
            <person name="Andrzejewski T.M."/>
            <person name="Davidsen T.M."/>
            <person name="Wayne K.J."/>
            <person name="Tettelin H."/>
            <person name="Glass J.I."/>
            <person name="Rusch D."/>
            <person name="Podicherti R."/>
            <person name="Tsui H.-C.T."/>
            <person name="Winkler M.E."/>
        </authorList>
    </citation>
    <scope>NUCLEOTIDE SEQUENCE</scope>
</reference>
<name>A0A382W867_9ZZZZ</name>
<feature type="region of interest" description="Disordered" evidence="1">
    <location>
        <begin position="1"/>
        <end position="39"/>
    </location>
</feature>
<evidence type="ECO:0000313" key="3">
    <source>
        <dbReference type="EMBL" id="SVD55023.1"/>
    </source>
</evidence>
<dbReference type="SUPFAM" id="SSF101386">
    <property type="entry name" value="all-alpha NTP pyrophosphatases"/>
    <property type="match status" value="2"/>
</dbReference>
<evidence type="ECO:0000259" key="2">
    <source>
        <dbReference type="Pfam" id="PF03819"/>
    </source>
</evidence>
<dbReference type="PANTHER" id="PTHR30522:SF0">
    <property type="entry name" value="NUCLEOSIDE TRIPHOSPHATE PYROPHOSPHOHYDROLASE"/>
    <property type="match status" value="1"/>
</dbReference>
<dbReference type="CDD" id="cd11528">
    <property type="entry name" value="NTP-PPase_MazG_Nterm"/>
    <property type="match status" value="1"/>
</dbReference>
<dbReference type="GO" id="GO:0046076">
    <property type="term" value="P:dTTP catabolic process"/>
    <property type="evidence" value="ECO:0007669"/>
    <property type="project" value="TreeGrafter"/>
</dbReference>
<dbReference type="InterPro" id="IPR048015">
    <property type="entry name" value="NTP-PPase_MazG-like_N"/>
</dbReference>
<dbReference type="InterPro" id="IPR004518">
    <property type="entry name" value="MazG-like_dom"/>
</dbReference>
<dbReference type="GO" id="GO:0047429">
    <property type="term" value="F:nucleoside triphosphate diphosphatase activity"/>
    <property type="evidence" value="ECO:0007669"/>
    <property type="project" value="InterPro"/>
</dbReference>
<organism evidence="3">
    <name type="scientific">marine metagenome</name>
    <dbReference type="NCBI Taxonomy" id="408172"/>
    <lineage>
        <taxon>unclassified sequences</taxon>
        <taxon>metagenomes</taxon>
        <taxon>ecological metagenomes</taxon>
    </lineage>
</organism>
<sequence>MPRTVVADESTPLSKSPFVKKQSAPTKPSDGKHRFPGPGSLDRALSLVRYLRAECPWDSKQTPESLIPHLLEETHEVVDAIREGNVNALERELGDLLLNLAFQIVIAEEAGQLDADSVYGCLETKMIARHPQLFGNGEYQEWETLKATERMADEGVLHGLAKGLDPLTKAYRIQERVAAIGFDWPDHEGAHDKVTEELEEVAEAVQLGSSQSVLEEVGDLLFAVVNLARLTDTHPTTA</sequence>
<dbReference type="PANTHER" id="PTHR30522">
    <property type="entry name" value="NUCLEOSIDE TRIPHOSPHATE PYROPHOSPHOHYDROLASE"/>
    <property type="match status" value="1"/>
</dbReference>
<dbReference type="Gene3D" id="1.10.287.1080">
    <property type="entry name" value="MazG-like"/>
    <property type="match status" value="2"/>
</dbReference>
<dbReference type="InterPro" id="IPR048011">
    <property type="entry name" value="NTP-PPase_MazG-like_C"/>
</dbReference>